<dbReference type="GO" id="GO:0005829">
    <property type="term" value="C:cytosol"/>
    <property type="evidence" value="ECO:0007669"/>
    <property type="project" value="TreeGrafter"/>
</dbReference>
<accession>A0AAV2I575</accession>
<keyword evidence="3" id="KW-0479">Metal-binding</keyword>
<keyword evidence="13" id="KW-1185">Reference proteome</keyword>
<dbReference type="PROSITE" id="PS00106">
    <property type="entry name" value="GALACTOKINASE"/>
    <property type="match status" value="1"/>
</dbReference>
<dbReference type="InterPro" id="IPR036554">
    <property type="entry name" value="GHMP_kinase_C_sf"/>
</dbReference>
<gene>
    <name evidence="12" type="ORF">GSLYS_00014059001</name>
</gene>
<reference evidence="12 13" key="1">
    <citation type="submission" date="2024-04" db="EMBL/GenBank/DDBJ databases">
        <authorList>
            <consortium name="Genoscope - CEA"/>
            <person name="William W."/>
        </authorList>
    </citation>
    <scope>NUCLEOTIDE SEQUENCE [LARGE SCALE GENOMIC DNA]</scope>
</reference>
<dbReference type="SUPFAM" id="SSF54211">
    <property type="entry name" value="Ribosomal protein S5 domain 2-like"/>
    <property type="match status" value="1"/>
</dbReference>
<evidence type="ECO:0000313" key="13">
    <source>
        <dbReference type="Proteomes" id="UP001497497"/>
    </source>
</evidence>
<dbReference type="Gene3D" id="3.30.70.890">
    <property type="entry name" value="GHMP kinase, C-terminal domain"/>
    <property type="match status" value="1"/>
</dbReference>
<evidence type="ECO:0000256" key="4">
    <source>
        <dbReference type="ARBA" id="ARBA00022741"/>
    </source>
</evidence>
<dbReference type="AlphaFoldDB" id="A0AAV2I575"/>
<proteinExistence type="inferred from homology"/>
<dbReference type="InterPro" id="IPR020568">
    <property type="entry name" value="Ribosomal_Su5_D2-typ_SF"/>
</dbReference>
<dbReference type="GO" id="GO:0006012">
    <property type="term" value="P:galactose metabolic process"/>
    <property type="evidence" value="ECO:0007669"/>
    <property type="project" value="InterPro"/>
</dbReference>
<dbReference type="FunFam" id="3.30.230.10:FF:000040">
    <property type="entry name" value="Galactokinase 1"/>
    <property type="match status" value="1"/>
</dbReference>
<dbReference type="SUPFAM" id="SSF55060">
    <property type="entry name" value="GHMP Kinase, C-terminal domain"/>
    <property type="match status" value="1"/>
</dbReference>
<evidence type="ECO:0000256" key="5">
    <source>
        <dbReference type="ARBA" id="ARBA00022777"/>
    </source>
</evidence>
<keyword evidence="4" id="KW-0547">Nucleotide-binding</keyword>
<dbReference type="InterPro" id="IPR006204">
    <property type="entry name" value="GHMP_kinase_N_dom"/>
</dbReference>
<dbReference type="Gene3D" id="3.30.230.10">
    <property type="match status" value="1"/>
</dbReference>
<dbReference type="GO" id="GO:0046872">
    <property type="term" value="F:metal ion binding"/>
    <property type="evidence" value="ECO:0007669"/>
    <property type="project" value="UniProtKB-KW"/>
</dbReference>
<dbReference type="InterPro" id="IPR006206">
    <property type="entry name" value="Mevalonate/galactokinase"/>
</dbReference>
<comment type="caution">
    <text evidence="12">The sequence shown here is derived from an EMBL/GenBank/DDBJ whole genome shotgun (WGS) entry which is preliminary data.</text>
</comment>
<keyword evidence="8" id="KW-0119">Carbohydrate metabolism</keyword>
<evidence type="ECO:0000256" key="1">
    <source>
        <dbReference type="ARBA" id="ARBA00006566"/>
    </source>
</evidence>
<keyword evidence="7" id="KW-0460">Magnesium</keyword>
<evidence type="ECO:0000256" key="3">
    <source>
        <dbReference type="ARBA" id="ARBA00022723"/>
    </source>
</evidence>
<evidence type="ECO:0000259" key="9">
    <source>
        <dbReference type="Pfam" id="PF00288"/>
    </source>
</evidence>
<dbReference type="Pfam" id="PF10509">
    <property type="entry name" value="GalKase_gal_bdg"/>
    <property type="match status" value="1"/>
</dbReference>
<dbReference type="GO" id="GO:0005524">
    <property type="term" value="F:ATP binding"/>
    <property type="evidence" value="ECO:0007669"/>
    <property type="project" value="UniProtKB-KW"/>
</dbReference>
<feature type="domain" description="Galactokinase N-terminal" evidence="11">
    <location>
        <begin position="18"/>
        <end position="65"/>
    </location>
</feature>
<dbReference type="InterPro" id="IPR019741">
    <property type="entry name" value="Galactokinase_CS"/>
</dbReference>
<dbReference type="PANTHER" id="PTHR10457:SF7">
    <property type="entry name" value="GALACTOKINASE-RELATED"/>
    <property type="match status" value="1"/>
</dbReference>
<keyword evidence="2" id="KW-0808">Transferase</keyword>
<dbReference type="EMBL" id="CAXITT010000381">
    <property type="protein sequence ID" value="CAL1540410.1"/>
    <property type="molecule type" value="Genomic_DNA"/>
</dbReference>
<dbReference type="FunFam" id="3.30.70.890:FF:000001">
    <property type="entry name" value="Galactokinase"/>
    <property type="match status" value="1"/>
</dbReference>
<dbReference type="Pfam" id="PF08544">
    <property type="entry name" value="GHMP_kinases_C"/>
    <property type="match status" value="1"/>
</dbReference>
<comment type="similarity">
    <text evidence="1">Belongs to the GHMP kinase family. GalK subfamily.</text>
</comment>
<dbReference type="Pfam" id="PF00288">
    <property type="entry name" value="GHMP_kinases_N"/>
    <property type="match status" value="1"/>
</dbReference>
<name>A0AAV2I575_LYMST</name>
<dbReference type="InterPro" id="IPR019539">
    <property type="entry name" value="GalKase_N"/>
</dbReference>
<keyword evidence="6" id="KW-0067">ATP-binding</keyword>
<evidence type="ECO:0000256" key="7">
    <source>
        <dbReference type="ARBA" id="ARBA00022842"/>
    </source>
</evidence>
<dbReference type="GO" id="GO:0004335">
    <property type="term" value="F:galactokinase activity"/>
    <property type="evidence" value="ECO:0007669"/>
    <property type="project" value="InterPro"/>
</dbReference>
<dbReference type="InterPro" id="IPR000705">
    <property type="entry name" value="Galactokinase"/>
</dbReference>
<evidence type="ECO:0000313" key="12">
    <source>
        <dbReference type="EMBL" id="CAL1540410.1"/>
    </source>
</evidence>
<dbReference type="PANTHER" id="PTHR10457">
    <property type="entry name" value="MEVALONATE KINASE/GALACTOKINASE"/>
    <property type="match status" value="1"/>
</dbReference>
<dbReference type="InterPro" id="IPR013750">
    <property type="entry name" value="GHMP_kinase_C_dom"/>
</dbReference>
<feature type="domain" description="GHMP kinase C-terminal" evidence="10">
    <location>
        <begin position="288"/>
        <end position="371"/>
    </location>
</feature>
<keyword evidence="5" id="KW-0418">Kinase</keyword>
<sequence length="395" mass="42885">MASQIRPLDELIAEAVAAFEKRFGSKPSVAARAPGRVNLIGEHTDYNNGFVLPMALPMFTVIVGNPTAAGICRVETLSDSTDEPRYTQFPITELKRGTPKWANYVKGVAAQMPGKIPSFDAVIVSSVPLGGGVSSSASVEVAVYTFLEEMGGAGDDVPTIEKILSCQKAEHVFANMPCGIMDQYIAMMAKEGHALLIDCRSQQGRLVPMTNSEVVVLVTNSNVKHELTGSEYPTRRKQCEAAAQILGVQSLRDATELDLEAKKAEMDEEMFRRVRHVITEIRRTEEAASALENGDYESFGNFMVASHKSLRDDYEVSCKELDQLVEFALEMKPDGVYGSRMTGGGFGGCTVTLMKAEAVNKVISHIDSKYKAMGNKATFFVCPPSDGASKIKLSC</sequence>
<dbReference type="InterPro" id="IPR014721">
    <property type="entry name" value="Ribsml_uS5_D2-typ_fold_subgr"/>
</dbReference>
<evidence type="ECO:0000256" key="8">
    <source>
        <dbReference type="ARBA" id="ARBA00023277"/>
    </source>
</evidence>
<feature type="domain" description="GHMP kinase N-terminal" evidence="9">
    <location>
        <begin position="103"/>
        <end position="189"/>
    </location>
</feature>
<dbReference type="PRINTS" id="PR00959">
    <property type="entry name" value="MEVGALKINASE"/>
</dbReference>
<evidence type="ECO:0000259" key="11">
    <source>
        <dbReference type="Pfam" id="PF10509"/>
    </source>
</evidence>
<evidence type="ECO:0000256" key="6">
    <source>
        <dbReference type="ARBA" id="ARBA00022840"/>
    </source>
</evidence>
<dbReference type="PRINTS" id="PR00473">
    <property type="entry name" value="GALCTOKINASE"/>
</dbReference>
<evidence type="ECO:0000256" key="2">
    <source>
        <dbReference type="ARBA" id="ARBA00022679"/>
    </source>
</evidence>
<dbReference type="NCBIfam" id="TIGR00131">
    <property type="entry name" value="gal_kin"/>
    <property type="match status" value="1"/>
</dbReference>
<protein>
    <recommendedName>
        <fullName evidence="14">Galactokinase</fullName>
    </recommendedName>
</protein>
<evidence type="ECO:0008006" key="14">
    <source>
        <dbReference type="Google" id="ProtNLM"/>
    </source>
</evidence>
<evidence type="ECO:0000259" key="10">
    <source>
        <dbReference type="Pfam" id="PF08544"/>
    </source>
</evidence>
<organism evidence="12 13">
    <name type="scientific">Lymnaea stagnalis</name>
    <name type="common">Great pond snail</name>
    <name type="synonym">Helix stagnalis</name>
    <dbReference type="NCBI Taxonomy" id="6523"/>
    <lineage>
        <taxon>Eukaryota</taxon>
        <taxon>Metazoa</taxon>
        <taxon>Spiralia</taxon>
        <taxon>Lophotrochozoa</taxon>
        <taxon>Mollusca</taxon>
        <taxon>Gastropoda</taxon>
        <taxon>Heterobranchia</taxon>
        <taxon>Euthyneura</taxon>
        <taxon>Panpulmonata</taxon>
        <taxon>Hygrophila</taxon>
        <taxon>Lymnaeoidea</taxon>
        <taxon>Lymnaeidae</taxon>
        <taxon>Lymnaea</taxon>
    </lineage>
</organism>
<dbReference type="PIRSF" id="PIRSF000530">
    <property type="entry name" value="Galactokinase"/>
    <property type="match status" value="1"/>
</dbReference>
<dbReference type="Proteomes" id="UP001497497">
    <property type="component" value="Unassembled WGS sequence"/>
</dbReference>